<dbReference type="RefSeq" id="WP_135360411.1">
    <property type="nucleotide sequence ID" value="NZ_RWJZ01000005.1"/>
</dbReference>
<dbReference type="AlphaFoldDB" id="A0A4Z0HUD6"/>
<dbReference type="Proteomes" id="UP000297792">
    <property type="component" value="Unassembled WGS sequence"/>
</dbReference>
<feature type="region of interest" description="Disordered" evidence="1">
    <location>
        <begin position="1"/>
        <end position="104"/>
    </location>
</feature>
<comment type="caution">
    <text evidence="2">The sequence shown here is derived from an EMBL/GenBank/DDBJ whole genome shotgun (WGS) entry which is preliminary data.</text>
</comment>
<name>A0A4Z0HUD6_MYCPR</name>
<accession>A0A4Z0HUD6</accession>
<protein>
    <submittedName>
        <fullName evidence="2">Uncharacterized protein</fullName>
    </submittedName>
</protein>
<dbReference type="EMBL" id="RWKA01000008">
    <property type="protein sequence ID" value="TGB41448.1"/>
    <property type="molecule type" value="Genomic_DNA"/>
</dbReference>
<sequence length="291" mass="32205">MLDEPIEDPGSTSRRNADDRADPADRYIDLPQVTIPPEGGMDDVKDLDYQGKKCVVEQAPMVPGDDGDDNPETAQVRPKADNDKLDRGDISDPVRPKPDTVDNPAGQMIEAGHGFMVEDRRSRPWKTGNRTHCAFCGGPMPTPDVSRYQCEFDPDASAAELALIGSGQGPDDRPRPLWDFWPGNQYKDRLQFPGCQCSGCNLRWQVANGMERNRGQPKKYCTALCRKQADAERNAWKRAVVAAEKRGDQPPPEPEDRGLKFVLRNGLRSSAEGHGHRYTAANGSSCDFPRA</sequence>
<keyword evidence="3" id="KW-1185">Reference proteome</keyword>
<organism evidence="2 3">
    <name type="scientific">Mycolicibacterium peregrinum</name>
    <name type="common">Mycobacterium peregrinum</name>
    <dbReference type="NCBI Taxonomy" id="43304"/>
    <lineage>
        <taxon>Bacteria</taxon>
        <taxon>Bacillati</taxon>
        <taxon>Actinomycetota</taxon>
        <taxon>Actinomycetes</taxon>
        <taxon>Mycobacteriales</taxon>
        <taxon>Mycobacteriaceae</taxon>
        <taxon>Mycolicibacterium</taxon>
    </lineage>
</organism>
<feature type="compositionally biased region" description="Basic and acidic residues" evidence="1">
    <location>
        <begin position="78"/>
        <end position="100"/>
    </location>
</feature>
<feature type="compositionally biased region" description="Basic and acidic residues" evidence="1">
    <location>
        <begin position="42"/>
        <end position="55"/>
    </location>
</feature>
<feature type="region of interest" description="Disordered" evidence="1">
    <location>
        <begin position="272"/>
        <end position="291"/>
    </location>
</feature>
<evidence type="ECO:0000313" key="2">
    <source>
        <dbReference type="EMBL" id="TGB41448.1"/>
    </source>
</evidence>
<evidence type="ECO:0000256" key="1">
    <source>
        <dbReference type="SAM" id="MobiDB-lite"/>
    </source>
</evidence>
<reference evidence="2 3" key="1">
    <citation type="submission" date="2018-12" db="EMBL/GenBank/DDBJ databases">
        <title>Draft genome sequences of Mycolicibacterium peregrinum isolated from a pig with lymphadenitis and from soil on the same Japanese pig farm.</title>
        <authorList>
            <person name="Komatsu T."/>
            <person name="Ohya K."/>
            <person name="Sawai K."/>
            <person name="Odoi J.O."/>
            <person name="Otsu K."/>
            <person name="Ota A."/>
            <person name="Ito T."/>
            <person name="Kawai M."/>
            <person name="Maruyama F."/>
        </authorList>
    </citation>
    <scope>NUCLEOTIDE SEQUENCE [LARGE SCALE GENOMIC DNA]</scope>
    <source>
        <strain evidence="2 3">138</strain>
    </source>
</reference>
<proteinExistence type="predicted"/>
<evidence type="ECO:0000313" key="3">
    <source>
        <dbReference type="Proteomes" id="UP000297792"/>
    </source>
</evidence>
<feature type="compositionally biased region" description="Basic and acidic residues" evidence="1">
    <location>
        <begin position="15"/>
        <end position="28"/>
    </location>
</feature>
<gene>
    <name evidence="2" type="ORF">EJD98_16145</name>
</gene>